<evidence type="ECO:0000313" key="2">
    <source>
        <dbReference type="Proteomes" id="UP000053144"/>
    </source>
</evidence>
<accession>A0A0L9UM73</accession>
<protein>
    <submittedName>
        <fullName evidence="1">Uncharacterized protein</fullName>
    </submittedName>
</protein>
<reference evidence="2" key="1">
    <citation type="journal article" date="2015" name="Proc. Natl. Acad. Sci. U.S.A.">
        <title>Genome sequencing of adzuki bean (Vigna angularis) provides insight into high starch and low fat accumulation and domestication.</title>
        <authorList>
            <person name="Yang K."/>
            <person name="Tian Z."/>
            <person name="Chen C."/>
            <person name="Luo L."/>
            <person name="Zhao B."/>
            <person name="Wang Z."/>
            <person name="Yu L."/>
            <person name="Li Y."/>
            <person name="Sun Y."/>
            <person name="Li W."/>
            <person name="Chen Y."/>
            <person name="Li Y."/>
            <person name="Zhang Y."/>
            <person name="Ai D."/>
            <person name="Zhao J."/>
            <person name="Shang C."/>
            <person name="Ma Y."/>
            <person name="Wu B."/>
            <person name="Wang M."/>
            <person name="Gao L."/>
            <person name="Sun D."/>
            <person name="Zhang P."/>
            <person name="Guo F."/>
            <person name="Wang W."/>
            <person name="Li Y."/>
            <person name="Wang J."/>
            <person name="Varshney R.K."/>
            <person name="Wang J."/>
            <person name="Ling H.Q."/>
            <person name="Wan P."/>
        </authorList>
    </citation>
    <scope>NUCLEOTIDE SEQUENCE</scope>
    <source>
        <strain evidence="2">cv. Jingnong 6</strain>
    </source>
</reference>
<organism evidence="1 2">
    <name type="scientific">Phaseolus angularis</name>
    <name type="common">Azuki bean</name>
    <name type="synonym">Vigna angularis</name>
    <dbReference type="NCBI Taxonomy" id="3914"/>
    <lineage>
        <taxon>Eukaryota</taxon>
        <taxon>Viridiplantae</taxon>
        <taxon>Streptophyta</taxon>
        <taxon>Embryophyta</taxon>
        <taxon>Tracheophyta</taxon>
        <taxon>Spermatophyta</taxon>
        <taxon>Magnoliopsida</taxon>
        <taxon>eudicotyledons</taxon>
        <taxon>Gunneridae</taxon>
        <taxon>Pentapetalae</taxon>
        <taxon>rosids</taxon>
        <taxon>fabids</taxon>
        <taxon>Fabales</taxon>
        <taxon>Fabaceae</taxon>
        <taxon>Papilionoideae</taxon>
        <taxon>50 kb inversion clade</taxon>
        <taxon>NPAAA clade</taxon>
        <taxon>indigoferoid/millettioid clade</taxon>
        <taxon>Phaseoleae</taxon>
        <taxon>Vigna</taxon>
    </lineage>
</organism>
<name>A0A0L9UM73_PHAAN</name>
<evidence type="ECO:0000313" key="1">
    <source>
        <dbReference type="EMBL" id="KOM43858.1"/>
    </source>
</evidence>
<dbReference type="EMBL" id="CM003375">
    <property type="protein sequence ID" value="KOM43858.1"/>
    <property type="molecule type" value="Genomic_DNA"/>
</dbReference>
<gene>
    <name evidence="1" type="ORF">LR48_Vigan05g146300</name>
</gene>
<dbReference type="AlphaFoldDB" id="A0A0L9UM73"/>
<dbReference type="Proteomes" id="UP000053144">
    <property type="component" value="Chromosome 5"/>
</dbReference>
<dbReference type="Gramene" id="KOM43858">
    <property type="protein sequence ID" value="KOM43858"/>
    <property type="gene ID" value="LR48_Vigan05g146300"/>
</dbReference>
<proteinExistence type="predicted"/>
<sequence length="68" mass="7788">MQIDLVLVIVDNETWENVTTTFVAVIRMSYSMKLMNEILCFLGYDAMMKNLLAPETLAQRAVLSIFLD</sequence>